<dbReference type="SUPFAM" id="SSF56935">
    <property type="entry name" value="Porins"/>
    <property type="match status" value="1"/>
</dbReference>
<dbReference type="Gene3D" id="2.40.160.60">
    <property type="entry name" value="Outer membrane protein transport protein (OMPP1/FadL/TodX)"/>
    <property type="match status" value="1"/>
</dbReference>
<accession>A0A1W1YYD6</accession>
<feature type="chain" id="PRO_5012709581" evidence="1">
    <location>
        <begin position="22"/>
        <end position="511"/>
    </location>
</feature>
<name>A0A1W1YYD6_9SPHI</name>
<keyword evidence="1" id="KW-0732">Signal</keyword>
<organism evidence="2 3">
    <name type="scientific">Pedobacter africanus</name>
    <dbReference type="NCBI Taxonomy" id="151894"/>
    <lineage>
        <taxon>Bacteria</taxon>
        <taxon>Pseudomonadati</taxon>
        <taxon>Bacteroidota</taxon>
        <taxon>Sphingobacteriia</taxon>
        <taxon>Sphingobacteriales</taxon>
        <taxon>Sphingobacteriaceae</taxon>
        <taxon>Pedobacter</taxon>
    </lineage>
</organism>
<evidence type="ECO:0000256" key="1">
    <source>
        <dbReference type="SAM" id="SignalP"/>
    </source>
</evidence>
<dbReference type="Proteomes" id="UP000192756">
    <property type="component" value="Unassembled WGS sequence"/>
</dbReference>
<dbReference type="STRING" id="151894.SAMN04488524_0284"/>
<feature type="signal peptide" evidence="1">
    <location>
        <begin position="1"/>
        <end position="21"/>
    </location>
</feature>
<dbReference type="OrthoDB" id="9765571at2"/>
<reference evidence="3" key="1">
    <citation type="submission" date="2017-04" db="EMBL/GenBank/DDBJ databases">
        <authorList>
            <person name="Varghese N."/>
            <person name="Submissions S."/>
        </authorList>
    </citation>
    <scope>NUCLEOTIDE SEQUENCE [LARGE SCALE GENOMIC DNA]</scope>
    <source>
        <strain evidence="3">DSM 12126</strain>
    </source>
</reference>
<evidence type="ECO:0000313" key="3">
    <source>
        <dbReference type="Proteomes" id="UP000192756"/>
    </source>
</evidence>
<sequence length="511" mass="55845">MKKFTQMLMVAIVATTGTTYAQYAGDAVRFSNGNYGSSARFKGMGNAQIGVGGDMSSLGGNPAGLGLFTRSEFSFTPEFNAATAKSDYLGQKSSGSDNKLNINQAGVVWYNPTYKMQGRDTKKGVLSAVFGIGFNRNNDFTQNYSYSGNNAVTSMRDYFAEQANFNKNNSGNLNSKSLENMAFQNYLINKITPAGQPTFYTADPFTANKQQQNSTAAGGTSELNFSGALNISNQLYIGASIGMVNGRYVRDAEYIESGVVNPYNDDPLEGPIGYTGEENYSFSYVTSQETKSSGINGKLGLIFRPVASFRIGATFQTPTWLYVEDNFSENIYTTLSGSKLPNSVGPLNYNYTYRLRTPMKGSLGASYVFGGQAMLSADVDFIDYASTRFSMDGGGAPDQTIVNNNADIKDMYTSAVNYRIGGEYKFNNLSLRAGYGLNGSPLKNDDDKIFDTKYYSGGLGYRINEYYFDVAYQRVESQNRLSPYVLNDGSEPVASVKNGNNNIFLTFGIRF</sequence>
<proteinExistence type="predicted"/>
<evidence type="ECO:0000313" key="2">
    <source>
        <dbReference type="EMBL" id="SMC41225.1"/>
    </source>
</evidence>
<dbReference type="RefSeq" id="WP_144008821.1">
    <property type="nucleotide sequence ID" value="NZ_FWXT01000001.1"/>
</dbReference>
<keyword evidence="3" id="KW-1185">Reference proteome</keyword>
<gene>
    <name evidence="2" type="ORF">SAMN04488524_0284</name>
</gene>
<dbReference type="EMBL" id="FWXT01000001">
    <property type="protein sequence ID" value="SMC41225.1"/>
    <property type="molecule type" value="Genomic_DNA"/>
</dbReference>
<protein>
    <submittedName>
        <fullName evidence="2">Long-chain fatty acid transport protein</fullName>
    </submittedName>
</protein>
<dbReference type="AlphaFoldDB" id="A0A1W1YYD6"/>